<evidence type="ECO:0000256" key="8">
    <source>
        <dbReference type="PIRSR" id="PIRSR606710-2"/>
    </source>
</evidence>
<evidence type="ECO:0000256" key="1">
    <source>
        <dbReference type="ARBA" id="ARBA00004834"/>
    </source>
</evidence>
<dbReference type="Proteomes" id="UP000654993">
    <property type="component" value="Unassembled WGS sequence"/>
</dbReference>
<dbReference type="Pfam" id="PF20578">
    <property type="entry name" value="aBig_2"/>
    <property type="match status" value="1"/>
</dbReference>
<reference evidence="12" key="1">
    <citation type="submission" date="2020-08" db="EMBL/GenBank/DDBJ databases">
        <authorList>
            <person name="Uke A."/>
            <person name="Chhe C."/>
            <person name="Baramee S."/>
            <person name="Kosugi A."/>
        </authorList>
    </citation>
    <scope>NUCLEOTIDE SEQUENCE</scope>
    <source>
        <strain evidence="12">DA-C8</strain>
    </source>
</reference>
<name>A0A916QF60_9BACL</name>
<protein>
    <recommendedName>
        <fullName evidence="11">LamG-like jellyroll fold domain-containing protein</fullName>
    </recommendedName>
</protein>
<dbReference type="AlphaFoldDB" id="A0A916QF60"/>
<dbReference type="Gene3D" id="2.60.120.200">
    <property type="match status" value="1"/>
</dbReference>
<evidence type="ECO:0000259" key="11">
    <source>
        <dbReference type="SMART" id="SM00560"/>
    </source>
</evidence>
<feature type="transmembrane region" description="Helical" evidence="10">
    <location>
        <begin position="7"/>
        <end position="28"/>
    </location>
</feature>
<dbReference type="Pfam" id="PF16369">
    <property type="entry name" value="GH43_C"/>
    <property type="match status" value="1"/>
</dbReference>
<keyword evidence="4" id="KW-0378">Hydrolase</keyword>
<dbReference type="Pfam" id="PF04616">
    <property type="entry name" value="Glyco_hydro_43"/>
    <property type="match status" value="1"/>
</dbReference>
<dbReference type="PANTHER" id="PTHR43301">
    <property type="entry name" value="ARABINAN ENDO-1,5-ALPHA-L-ARABINOSIDASE"/>
    <property type="match status" value="1"/>
</dbReference>
<evidence type="ECO:0000256" key="4">
    <source>
        <dbReference type="ARBA" id="ARBA00022801"/>
    </source>
</evidence>
<dbReference type="InterPro" id="IPR006558">
    <property type="entry name" value="LamG-like"/>
</dbReference>
<evidence type="ECO:0000256" key="10">
    <source>
        <dbReference type="SAM" id="Phobius"/>
    </source>
</evidence>
<keyword evidence="10" id="KW-1133">Transmembrane helix</keyword>
<dbReference type="InterPro" id="IPR032291">
    <property type="entry name" value="Abn2_C"/>
</dbReference>
<feature type="region of interest" description="Disordered" evidence="9">
    <location>
        <begin position="35"/>
        <end position="56"/>
    </location>
</feature>
<dbReference type="InterPro" id="IPR050727">
    <property type="entry name" value="GH43_arabinanases"/>
</dbReference>
<proteinExistence type="inferred from homology"/>
<keyword evidence="13" id="KW-1185">Reference proteome</keyword>
<dbReference type="InterPro" id="IPR013320">
    <property type="entry name" value="ConA-like_dom_sf"/>
</dbReference>
<feature type="site" description="Important for catalytic activity, responsible for pKa modulation of the active site Glu and correct orientation of both the proton donor and substrate" evidence="8">
    <location>
        <position position="257"/>
    </location>
</feature>
<dbReference type="SMART" id="SM00560">
    <property type="entry name" value="LamGL"/>
    <property type="match status" value="1"/>
</dbReference>
<evidence type="ECO:0000256" key="5">
    <source>
        <dbReference type="ARBA" id="ARBA00023157"/>
    </source>
</evidence>
<dbReference type="SUPFAM" id="SSF49899">
    <property type="entry name" value="Concanavalin A-like lectins/glucanases"/>
    <property type="match status" value="1"/>
</dbReference>
<dbReference type="EMBL" id="BMAQ01000004">
    <property type="protein sequence ID" value="GFR37272.1"/>
    <property type="molecule type" value="Genomic_DNA"/>
</dbReference>
<evidence type="ECO:0000313" key="12">
    <source>
        <dbReference type="EMBL" id="GFR37272.1"/>
    </source>
</evidence>
<dbReference type="CDD" id="cd18832">
    <property type="entry name" value="GH43_GsAbnA-like"/>
    <property type="match status" value="1"/>
</dbReference>
<keyword evidence="10" id="KW-0472">Membrane</keyword>
<evidence type="ECO:0000256" key="7">
    <source>
        <dbReference type="PIRSR" id="PIRSR606710-1"/>
    </source>
</evidence>
<organism evidence="12 13">
    <name type="scientific">Insulibacter thermoxylanivorax</name>
    <dbReference type="NCBI Taxonomy" id="2749268"/>
    <lineage>
        <taxon>Bacteria</taxon>
        <taxon>Bacillati</taxon>
        <taxon>Bacillota</taxon>
        <taxon>Bacilli</taxon>
        <taxon>Bacillales</taxon>
        <taxon>Paenibacillaceae</taxon>
        <taxon>Insulibacter</taxon>
    </lineage>
</organism>
<dbReference type="Gene3D" id="2.115.10.20">
    <property type="entry name" value="Glycosyl hydrolase domain, family 43"/>
    <property type="match status" value="1"/>
</dbReference>
<comment type="pathway">
    <text evidence="1">Glycan metabolism; L-arabinan degradation.</text>
</comment>
<dbReference type="InterPro" id="IPR023296">
    <property type="entry name" value="Glyco_hydro_beta-prop_sf"/>
</dbReference>
<gene>
    <name evidence="12" type="ORF">PRECH8_05680</name>
</gene>
<evidence type="ECO:0000256" key="6">
    <source>
        <dbReference type="ARBA" id="ARBA00023295"/>
    </source>
</evidence>
<dbReference type="InterPro" id="IPR006710">
    <property type="entry name" value="Glyco_hydro_43"/>
</dbReference>
<accession>A0A916QF60</accession>
<evidence type="ECO:0000256" key="2">
    <source>
        <dbReference type="ARBA" id="ARBA00009865"/>
    </source>
</evidence>
<dbReference type="GO" id="GO:0004553">
    <property type="term" value="F:hydrolase activity, hydrolyzing O-glycosyl compounds"/>
    <property type="evidence" value="ECO:0007669"/>
    <property type="project" value="InterPro"/>
</dbReference>
<dbReference type="GO" id="GO:0005975">
    <property type="term" value="P:carbohydrate metabolic process"/>
    <property type="evidence" value="ECO:0007669"/>
    <property type="project" value="InterPro"/>
</dbReference>
<evidence type="ECO:0000256" key="3">
    <source>
        <dbReference type="ARBA" id="ARBA00022729"/>
    </source>
</evidence>
<keyword evidence="6" id="KW-0326">Glycosidase</keyword>
<dbReference type="Pfam" id="PF13385">
    <property type="entry name" value="Laminin_G_3"/>
    <property type="match status" value="1"/>
</dbReference>
<dbReference type="InterPro" id="IPR046780">
    <property type="entry name" value="aBig_2"/>
</dbReference>
<feature type="domain" description="LamG-like jellyroll fold" evidence="11">
    <location>
        <begin position="726"/>
        <end position="857"/>
    </location>
</feature>
<feature type="active site" description="Proton donor" evidence="7">
    <location>
        <position position="323"/>
    </location>
</feature>
<reference evidence="12" key="2">
    <citation type="journal article" date="2021" name="Data Brief">
        <title>Draft genome sequence data of the facultative, thermophilic, xylanolytic bacterium Paenibacillus sp. strain DA-C8.</title>
        <authorList>
            <person name="Chhe C."/>
            <person name="Uke A."/>
            <person name="Baramee S."/>
            <person name="Ungkulpasvich U."/>
            <person name="Tachaapaikoon C."/>
            <person name="Pason P."/>
            <person name="Waeonukul R."/>
            <person name="Ratanakhanokchai K."/>
            <person name="Kosugi A."/>
        </authorList>
    </citation>
    <scope>NUCLEOTIDE SEQUENCE</scope>
    <source>
        <strain evidence="12">DA-C8</strain>
    </source>
</reference>
<dbReference type="PANTHER" id="PTHR43301:SF3">
    <property type="entry name" value="ARABINAN ENDO-1,5-ALPHA-L-ARABINOSIDASE A-RELATED"/>
    <property type="match status" value="1"/>
</dbReference>
<dbReference type="SUPFAM" id="SSF75005">
    <property type="entry name" value="Arabinanase/levansucrase/invertase"/>
    <property type="match status" value="1"/>
</dbReference>
<evidence type="ECO:0000313" key="13">
    <source>
        <dbReference type="Proteomes" id="UP000654993"/>
    </source>
</evidence>
<dbReference type="Gene3D" id="2.40.128.10">
    <property type="match status" value="1"/>
</dbReference>
<comment type="similarity">
    <text evidence="2">Belongs to the glycosyl hydrolase 43 family.</text>
</comment>
<feature type="active site" description="Proton acceptor" evidence="7">
    <location>
        <position position="74"/>
    </location>
</feature>
<sequence length="866" mass="95188">MGNGRMTLYITILFAVTAITFGAGVIYLNQGQGGNIQSQDPESHEDKNGSGEPASATVQYEADPPVFTNVSVHDPSIIKADGVYYIFGTHIEAARSEDLMSWMRFTNGYRTPGNALYGDLSANLAESFAWAGEDDADSKGGYAVWAPEIFWNEHYVHEDGTKGAYMLYYSVSSTYIRSAIGFAVSREIEGPYEYVDTIVYSGFTEHEAYDANSDVNKVWTNTNIPKLIESGQLSGVNEAWFTSNGAYNNRLYPNAIDANLFYDTDGRLWMSYGSWSGGIFLLEIDPVTGRAIYPGEDGETEDGRMIDRYFGTKIAGGYTKSGEGPYIVYDDETGYYYLYMTYGWLGADGGYNMRLFRSERPDGPYLDIQGQHAVLPGSVDNAPYGNKLMGNFIFERLPGDPGSGSGIGYASPGHNSVLIDQELGKRFLVFHTRFPNRGEMHEVRVHQLFMNKDGWPVAAPYRYAGETLEEIEEDWLVGSYKIINHGKDNLAVLKKPERIRFEADGTITGAASGTWQKTDRWYATITLNGVTYEGVYVWQWDPVTSNYVLAFTAVSDEGMTLWGSMVPERSDEEVAAAVEQELKLEQTVNVVADLTLPEVGSEGAVISWTSSNPEAVTDKGVVTRPPAGSEAAKATLTATIRKGDAVRTKSFEITVLPEIKVGLKAHYAFEGNLEDSTGQQAAGRPTGDRIDNTGGEITYAEGVIGQAAVFDGQSGVRLPNGLILGDEYTVSLWIQPKDLTLFTTTFFGARDSNNWVSIVPMGPAGDQTMVWSGSSRWYDAATGLTVDTDEWTHLAFSVEEGTVRVYVDGEEKFSGTDFPDIFTTSSASFSLGVNWWDPPYQGLIDELRIYDGVLSAEEIAELSAIQ</sequence>
<keyword evidence="10" id="KW-0812">Transmembrane</keyword>
<evidence type="ECO:0000256" key="9">
    <source>
        <dbReference type="SAM" id="MobiDB-lite"/>
    </source>
</evidence>
<keyword evidence="3" id="KW-0732">Signal</keyword>
<keyword evidence="5" id="KW-1015">Disulfide bond</keyword>
<comment type="caution">
    <text evidence="12">The sequence shown here is derived from an EMBL/GenBank/DDBJ whole genome shotgun (WGS) entry which is preliminary data.</text>
</comment>